<dbReference type="EMBL" id="KI913120">
    <property type="protein sequence ID" value="ETV83367.1"/>
    <property type="molecule type" value="Genomic_DNA"/>
</dbReference>
<reference evidence="1" key="1">
    <citation type="submission" date="2013-12" db="EMBL/GenBank/DDBJ databases">
        <title>The Genome Sequence of Aphanomyces astaci APO3.</title>
        <authorList>
            <consortium name="The Broad Institute Genomics Platform"/>
            <person name="Russ C."/>
            <person name="Tyler B."/>
            <person name="van West P."/>
            <person name="Dieguez-Uribeondo J."/>
            <person name="Young S.K."/>
            <person name="Zeng Q."/>
            <person name="Gargeya S."/>
            <person name="Fitzgerald M."/>
            <person name="Abouelleil A."/>
            <person name="Alvarado L."/>
            <person name="Chapman S.B."/>
            <person name="Gainer-Dewar J."/>
            <person name="Goldberg J."/>
            <person name="Griggs A."/>
            <person name="Gujja S."/>
            <person name="Hansen M."/>
            <person name="Howarth C."/>
            <person name="Imamovic A."/>
            <person name="Ireland A."/>
            <person name="Larimer J."/>
            <person name="McCowan C."/>
            <person name="Murphy C."/>
            <person name="Pearson M."/>
            <person name="Poon T.W."/>
            <person name="Priest M."/>
            <person name="Roberts A."/>
            <person name="Saif S."/>
            <person name="Shea T."/>
            <person name="Sykes S."/>
            <person name="Wortman J."/>
            <person name="Nusbaum C."/>
            <person name="Birren B."/>
        </authorList>
    </citation>
    <scope>NUCLEOTIDE SEQUENCE [LARGE SCALE GENOMIC DNA]</scope>
    <source>
        <strain evidence="1">APO3</strain>
    </source>
</reference>
<organism evidence="1">
    <name type="scientific">Aphanomyces astaci</name>
    <name type="common">Crayfish plague agent</name>
    <dbReference type="NCBI Taxonomy" id="112090"/>
    <lineage>
        <taxon>Eukaryota</taxon>
        <taxon>Sar</taxon>
        <taxon>Stramenopiles</taxon>
        <taxon>Oomycota</taxon>
        <taxon>Saprolegniomycetes</taxon>
        <taxon>Saprolegniales</taxon>
        <taxon>Verrucalvaceae</taxon>
        <taxon>Aphanomyces</taxon>
    </lineage>
</organism>
<dbReference type="SUPFAM" id="SSF48371">
    <property type="entry name" value="ARM repeat"/>
    <property type="match status" value="1"/>
</dbReference>
<dbReference type="Gene3D" id="1.25.10.10">
    <property type="entry name" value="Leucine-rich Repeat Variant"/>
    <property type="match status" value="2"/>
</dbReference>
<sequence>MPTTKEAALAKINHLRCSGSSLYHTSSYVHLAGSEAKANPHPIADNAVVEAFGVGKCPRLVRLLSDDDVGVLVHTLKCLTGVLNNPRDVVACLDENHSILDPLSKLLYHGNAEIQQLAAACLHLIASHANGRAALIAKRTMRKIMKAFARTDEVVVQNLLDTALHVSTILAGAQEMTQNSYVPIILDKLKQEPLSDAVALRTLRLLKAFVNDAMSGTVLRIVEAGGVEMVSRFVFSKSKTIQVAALHLIGAMMYLDRGRERAMTHGVVKRLCKVLMDKDASVCIASAGALMVLTIHDDAKREFQEGGAIPGLLQLLYRQTFGIQLNVLKLIACIASYPPARHQLRTPQMEKIMLALTDDDSELLARSAKVALHAVLWMP</sequence>
<dbReference type="InterPro" id="IPR016024">
    <property type="entry name" value="ARM-type_fold"/>
</dbReference>
<dbReference type="AlphaFoldDB" id="W4GUK1"/>
<dbReference type="RefSeq" id="XP_009826797.1">
    <property type="nucleotide sequence ID" value="XM_009828495.1"/>
</dbReference>
<dbReference type="InterPro" id="IPR042856">
    <property type="entry name" value="RSP14"/>
</dbReference>
<protein>
    <recommendedName>
        <fullName evidence="2">Armadillo repeat-containing domain-containing protein</fullName>
    </recommendedName>
</protein>
<dbReference type="VEuPathDB" id="FungiDB:H257_04111"/>
<proteinExistence type="predicted"/>
<accession>W4GUK1</accession>
<dbReference type="PANTHER" id="PTHR15599:SF1">
    <property type="entry name" value="RADIAL SPOKE HEAD 14 HOMOLOG"/>
    <property type="match status" value="1"/>
</dbReference>
<dbReference type="STRING" id="112090.W4GUK1"/>
<dbReference type="GeneID" id="20806107"/>
<dbReference type="OrthoDB" id="409644at2759"/>
<evidence type="ECO:0008006" key="2">
    <source>
        <dbReference type="Google" id="ProtNLM"/>
    </source>
</evidence>
<name>W4GUK1_APHAT</name>
<gene>
    <name evidence="1" type="ORF">H257_04111</name>
</gene>
<evidence type="ECO:0000313" key="1">
    <source>
        <dbReference type="EMBL" id="ETV83367.1"/>
    </source>
</evidence>
<dbReference type="InterPro" id="IPR011989">
    <property type="entry name" value="ARM-like"/>
</dbReference>
<dbReference type="PANTHER" id="PTHR15599">
    <property type="entry name" value="RTDR1"/>
    <property type="match status" value="1"/>
</dbReference>